<dbReference type="Pfam" id="PF13508">
    <property type="entry name" value="Acetyltransf_7"/>
    <property type="match status" value="1"/>
</dbReference>
<dbReference type="GO" id="GO:0016747">
    <property type="term" value="F:acyltransferase activity, transferring groups other than amino-acyl groups"/>
    <property type="evidence" value="ECO:0007669"/>
    <property type="project" value="InterPro"/>
</dbReference>
<comment type="caution">
    <text evidence="4">The sequence shown here is derived from an EMBL/GenBank/DDBJ whole genome shotgun (WGS) entry which is preliminary data.</text>
</comment>
<proteinExistence type="predicted"/>
<dbReference type="Proteomes" id="UP000521922">
    <property type="component" value="Unassembled WGS sequence"/>
</dbReference>
<feature type="domain" description="N-acetyltransferase" evidence="3">
    <location>
        <begin position="1"/>
        <end position="140"/>
    </location>
</feature>
<evidence type="ECO:0000313" key="4">
    <source>
        <dbReference type="EMBL" id="NYD21999.1"/>
    </source>
</evidence>
<evidence type="ECO:0000313" key="5">
    <source>
        <dbReference type="Proteomes" id="UP000521922"/>
    </source>
</evidence>
<keyword evidence="4" id="KW-0687">Ribonucleoprotein</keyword>
<dbReference type="EMBL" id="JACCBB010000001">
    <property type="protein sequence ID" value="NYD21999.1"/>
    <property type="molecule type" value="Genomic_DNA"/>
</dbReference>
<dbReference type="PANTHER" id="PTHR43800:SF1">
    <property type="entry name" value="PEPTIDYL-LYSINE N-ACETYLTRANSFERASE YJAB"/>
    <property type="match status" value="1"/>
</dbReference>
<dbReference type="InterPro" id="IPR000182">
    <property type="entry name" value="GNAT_dom"/>
</dbReference>
<reference evidence="4 5" key="1">
    <citation type="submission" date="2020-07" db="EMBL/GenBank/DDBJ databases">
        <title>Sequencing the genomes of 1000 actinobacteria strains.</title>
        <authorList>
            <person name="Klenk H.-P."/>
        </authorList>
    </citation>
    <scope>NUCLEOTIDE SEQUENCE [LARGE SCALE GENOMIC DNA]</scope>
    <source>
        <strain evidence="4 5">DSM 7487</strain>
    </source>
</reference>
<name>A0A7Y9J044_9ACTN</name>
<evidence type="ECO:0000259" key="3">
    <source>
        <dbReference type="PROSITE" id="PS51186"/>
    </source>
</evidence>
<dbReference type="InterPro" id="IPR016181">
    <property type="entry name" value="Acyl_CoA_acyltransferase"/>
</dbReference>
<dbReference type="CDD" id="cd04301">
    <property type="entry name" value="NAT_SF"/>
    <property type="match status" value="1"/>
</dbReference>
<keyword evidence="2" id="KW-0012">Acyltransferase</keyword>
<accession>A0A7Y9J044</accession>
<sequence length="158" mass="17453">MIRPARPEDLPRLQEVERAAGEAFRSLGMDAVADDEPPALETLAGYLGRSWVAVEGGRVAGYLLLDVVDGHGHVEQVSVDPAHARRGIGRALLDVAGAQHRTLTLTTFADVPWNAPYYRRLGFRDLPDPGPGLRELRRREAEHGLDAWPRVCLVRHLP</sequence>
<keyword evidence="5" id="KW-1185">Reference proteome</keyword>
<keyword evidence="1" id="KW-0808">Transferase</keyword>
<keyword evidence="4" id="KW-0689">Ribosomal protein</keyword>
<dbReference type="SUPFAM" id="SSF55729">
    <property type="entry name" value="Acyl-CoA N-acyltransferases (Nat)"/>
    <property type="match status" value="1"/>
</dbReference>
<protein>
    <submittedName>
        <fullName evidence="4">Ribosomal protein S18 acetylase RimI-like enzyme</fullName>
    </submittedName>
</protein>
<evidence type="ECO:0000256" key="1">
    <source>
        <dbReference type="ARBA" id="ARBA00022679"/>
    </source>
</evidence>
<dbReference type="PANTHER" id="PTHR43800">
    <property type="entry name" value="PEPTIDYL-LYSINE N-ACETYLTRANSFERASE YJAB"/>
    <property type="match status" value="1"/>
</dbReference>
<dbReference type="AlphaFoldDB" id="A0A7Y9J044"/>
<organism evidence="4 5">
    <name type="scientific">Kineococcus aurantiacus</name>
    <dbReference type="NCBI Taxonomy" id="37633"/>
    <lineage>
        <taxon>Bacteria</taxon>
        <taxon>Bacillati</taxon>
        <taxon>Actinomycetota</taxon>
        <taxon>Actinomycetes</taxon>
        <taxon>Kineosporiales</taxon>
        <taxon>Kineosporiaceae</taxon>
        <taxon>Kineococcus</taxon>
    </lineage>
</organism>
<dbReference type="GO" id="GO:0005840">
    <property type="term" value="C:ribosome"/>
    <property type="evidence" value="ECO:0007669"/>
    <property type="project" value="UniProtKB-KW"/>
</dbReference>
<evidence type="ECO:0000256" key="2">
    <source>
        <dbReference type="ARBA" id="ARBA00023315"/>
    </source>
</evidence>
<dbReference type="PROSITE" id="PS51186">
    <property type="entry name" value="GNAT"/>
    <property type="match status" value="1"/>
</dbReference>
<gene>
    <name evidence="4" type="ORF">BJ968_001539</name>
</gene>
<dbReference type="Gene3D" id="3.40.630.30">
    <property type="match status" value="1"/>
</dbReference>
<dbReference type="RefSeq" id="WP_343077888.1">
    <property type="nucleotide sequence ID" value="NZ_BAAAGN010000005.1"/>
</dbReference>